<dbReference type="AlphaFoldDB" id="A0A5C8ZJ88"/>
<comment type="caution">
    <text evidence="2">The sequence shown here is derived from an EMBL/GenBank/DDBJ whole genome shotgun (WGS) entry which is preliminary data.</text>
</comment>
<dbReference type="EMBL" id="VKAC01000003">
    <property type="protein sequence ID" value="TXR56986.1"/>
    <property type="molecule type" value="Genomic_DNA"/>
</dbReference>
<feature type="transmembrane region" description="Helical" evidence="1">
    <location>
        <begin position="93"/>
        <end position="117"/>
    </location>
</feature>
<evidence type="ECO:0000313" key="3">
    <source>
        <dbReference type="Proteomes" id="UP000321234"/>
    </source>
</evidence>
<keyword evidence="1" id="KW-0812">Transmembrane</keyword>
<organism evidence="2 3">
    <name type="scientific">Quadrisphaera setariae</name>
    <dbReference type="NCBI Taxonomy" id="2593304"/>
    <lineage>
        <taxon>Bacteria</taxon>
        <taxon>Bacillati</taxon>
        <taxon>Actinomycetota</taxon>
        <taxon>Actinomycetes</taxon>
        <taxon>Kineosporiales</taxon>
        <taxon>Kineosporiaceae</taxon>
        <taxon>Quadrisphaera</taxon>
    </lineage>
</organism>
<feature type="transmembrane region" description="Helical" evidence="1">
    <location>
        <begin position="42"/>
        <end position="61"/>
    </location>
</feature>
<feature type="transmembrane region" description="Helical" evidence="1">
    <location>
        <begin position="12"/>
        <end position="30"/>
    </location>
</feature>
<protein>
    <submittedName>
        <fullName evidence="2">M56 family metallopeptidase</fullName>
    </submittedName>
</protein>
<evidence type="ECO:0000256" key="1">
    <source>
        <dbReference type="SAM" id="Phobius"/>
    </source>
</evidence>
<gene>
    <name evidence="2" type="ORF">FMM08_05685</name>
</gene>
<dbReference type="RefSeq" id="WP_147925407.1">
    <property type="nucleotide sequence ID" value="NZ_VKAC01000003.1"/>
</dbReference>
<keyword evidence="1" id="KW-1133">Transmembrane helix</keyword>
<dbReference type="CDD" id="cd07326">
    <property type="entry name" value="M56_BlaR1_MecR1_like"/>
    <property type="match status" value="1"/>
</dbReference>
<keyword evidence="3" id="KW-1185">Reference proteome</keyword>
<accession>A0A5C8ZJ88</accession>
<reference evidence="2 3" key="1">
    <citation type="submission" date="2019-07" db="EMBL/GenBank/DDBJ databases">
        <title>Quadrisphaera sp. strain DD2A genome sequencing and assembly.</title>
        <authorList>
            <person name="Kim I."/>
        </authorList>
    </citation>
    <scope>NUCLEOTIDE SEQUENCE [LARGE SCALE GENOMIC DNA]</scope>
    <source>
        <strain evidence="2 3">DD2A</strain>
    </source>
</reference>
<keyword evidence="1" id="KW-0472">Membrane</keyword>
<dbReference type="Proteomes" id="UP000321234">
    <property type="component" value="Unassembled WGS sequence"/>
</dbReference>
<dbReference type="PANTHER" id="PTHR34978:SF3">
    <property type="entry name" value="SLR0241 PROTEIN"/>
    <property type="match status" value="1"/>
</dbReference>
<dbReference type="PANTHER" id="PTHR34978">
    <property type="entry name" value="POSSIBLE SENSOR-TRANSDUCER PROTEIN BLAR"/>
    <property type="match status" value="1"/>
</dbReference>
<evidence type="ECO:0000313" key="2">
    <source>
        <dbReference type="EMBL" id="TXR56986.1"/>
    </source>
</evidence>
<sequence>MSDWSWLGYPQVVLTLWCPVVVLGAWRLAGRWRRRLAPRERFFLAATAALVPALALFVPYLPGLALRDALPWRAPIAWGVTSAVGVGQVTRPVAAALTVLWVLPLLSLAVSFACGGLQARRASVRARRLPVVRDAGYGVVHERGFVASSVGLLRPRVLVGIDVVEASAVDAVVEHERCHCRHRHALWVFLATCALRAWWWVPGRRAVLAELALSGELWADDDARARHGAAAVARALSVAVGARSGPSPMGVAAFTDPGRSLLLRVEALGAPAPVRNRGRAWAVRASAVCLAGVVVVLL</sequence>
<feature type="transmembrane region" description="Helical" evidence="1">
    <location>
        <begin position="281"/>
        <end position="297"/>
    </location>
</feature>
<proteinExistence type="predicted"/>
<dbReference type="InterPro" id="IPR052173">
    <property type="entry name" value="Beta-lactam_resp_regulator"/>
</dbReference>
<name>A0A5C8ZJ88_9ACTN</name>
<dbReference type="OrthoDB" id="4336034at2"/>